<organism evidence="2 3">
    <name type="scientific">Paracoccus stylophorae</name>
    <dbReference type="NCBI Taxonomy" id="659350"/>
    <lineage>
        <taxon>Bacteria</taxon>
        <taxon>Pseudomonadati</taxon>
        <taxon>Pseudomonadota</taxon>
        <taxon>Alphaproteobacteria</taxon>
        <taxon>Rhodobacterales</taxon>
        <taxon>Paracoccaceae</taxon>
        <taxon>Paracoccus</taxon>
    </lineage>
</organism>
<accession>A0ABY7SZJ6</accession>
<feature type="region of interest" description="Disordered" evidence="1">
    <location>
        <begin position="475"/>
        <end position="500"/>
    </location>
</feature>
<proteinExistence type="predicted"/>
<sequence>MSCDASYERLMRLLSARGLEFLRQRIMDLPDPVPTGHDAVEALAQTARLAPVLSGLRGHRSPLEDIVRRRLSGQIIGDAADAVLTGRATGSQRRLVLAGGLVAGDDPLWRMAMLTLAEDGDLPIADRLAAGTHDPDVLGAAERLVATPVPAEAVNAARIDRFAGVLAQLYRLGAGRPRFADARSYGAAHANAMRFADWARRRKHVTAMAQMAFCLRLIDPGHDLSDLMSEMIGSQRPDGSFPAHAGFSTRDQRLEEAVKPTLVALAALHIVGWRGYSGVRAAMPDRPDRPLHRCRTLFAAAIRDRIEDWCAEYPLNDVLRIVAAMTRATGENWFMRCGLQGVAPAEDAVRVLAAEIFGDAHAASQARSTLVLTALPAAWRGDAQLRWLRGAAVVLKPPGPTMRQFPARTGDAAGFDAVCVDLLQCQPVAPDPDLRQAARRHARDAMMASRRPDDLTLTAAAAYLGRLSRMAQLFEPDTEMPKPAWPGVRTDPRPGLRRPA</sequence>
<dbReference type="Proteomes" id="UP001218412">
    <property type="component" value="Chromosome"/>
</dbReference>
<evidence type="ECO:0000256" key="1">
    <source>
        <dbReference type="SAM" id="MobiDB-lite"/>
    </source>
</evidence>
<dbReference type="RefSeq" id="WP_272860407.1">
    <property type="nucleotide sequence ID" value="NZ_CP067134.1"/>
</dbReference>
<evidence type="ECO:0000313" key="3">
    <source>
        <dbReference type="Proteomes" id="UP001218412"/>
    </source>
</evidence>
<evidence type="ECO:0000313" key="2">
    <source>
        <dbReference type="EMBL" id="WCR12298.1"/>
    </source>
</evidence>
<dbReference type="EMBL" id="CP067134">
    <property type="protein sequence ID" value="WCR12298.1"/>
    <property type="molecule type" value="Genomic_DNA"/>
</dbReference>
<protein>
    <submittedName>
        <fullName evidence="2">Uncharacterized protein</fullName>
    </submittedName>
</protein>
<name>A0ABY7SZJ6_9RHOB</name>
<gene>
    <name evidence="2" type="ORF">JHW45_08305</name>
</gene>
<keyword evidence="3" id="KW-1185">Reference proteome</keyword>
<reference evidence="2 3" key="1">
    <citation type="submission" date="2021-01" db="EMBL/GenBank/DDBJ databases">
        <title>Biogeographic distribution of Paracoccus.</title>
        <authorList>
            <person name="Hollensteiner J."/>
            <person name="Leineberger J."/>
            <person name="Brinkhoff T."/>
            <person name="Daniel R."/>
        </authorList>
    </citation>
    <scope>NUCLEOTIDE SEQUENCE [LARGE SCALE GENOMIC DNA]</scope>
    <source>
        <strain evidence="2 3">LMG25392</strain>
    </source>
</reference>